<protein>
    <recommendedName>
        <fullName evidence="4">Lipoprotein</fullName>
    </recommendedName>
</protein>
<sequence length="122" mass="12916">MKKTLLLFPLALALFGCGGVDTLKQGLAQSQAISTDLKKALATDNLVSMNWHNGALSNVTVTFNAIPKEKNLDDIYHRASAVVAAHLSERPQQLVIAFALPPAPGEAKTLVALPKEANADKG</sequence>
<proteinExistence type="predicted"/>
<comment type="caution">
    <text evidence="2">The sequence shown here is derived from an EMBL/GenBank/DDBJ whole genome shotgun (WGS) entry which is preliminary data.</text>
</comment>
<feature type="chain" id="PRO_5018072047" description="Lipoprotein" evidence="1">
    <location>
        <begin position="19"/>
        <end position="122"/>
    </location>
</feature>
<dbReference type="EMBL" id="RJUL01000003">
    <property type="protein sequence ID" value="ROQ28864.1"/>
    <property type="molecule type" value="Genomic_DNA"/>
</dbReference>
<dbReference type="RefSeq" id="WP_123421210.1">
    <property type="nucleotide sequence ID" value="NZ_RJUL01000003.1"/>
</dbReference>
<dbReference type="STRING" id="584787.GCA_001247655_02367"/>
<accession>A0A3N1PA36</accession>
<name>A0A3N1PA36_9GAMM</name>
<evidence type="ECO:0000313" key="2">
    <source>
        <dbReference type="EMBL" id="ROQ28864.1"/>
    </source>
</evidence>
<dbReference type="PROSITE" id="PS51257">
    <property type="entry name" value="PROKAR_LIPOPROTEIN"/>
    <property type="match status" value="1"/>
</dbReference>
<evidence type="ECO:0008006" key="4">
    <source>
        <dbReference type="Google" id="ProtNLM"/>
    </source>
</evidence>
<evidence type="ECO:0000313" key="3">
    <source>
        <dbReference type="Proteomes" id="UP000268033"/>
    </source>
</evidence>
<evidence type="ECO:0000256" key="1">
    <source>
        <dbReference type="SAM" id="SignalP"/>
    </source>
</evidence>
<keyword evidence="1" id="KW-0732">Signal</keyword>
<keyword evidence="3" id="KW-1185">Reference proteome</keyword>
<reference evidence="2 3" key="1">
    <citation type="submission" date="2018-11" db="EMBL/GenBank/DDBJ databases">
        <title>Genomic Encyclopedia of Type Strains, Phase IV (KMG-IV): sequencing the most valuable type-strain genomes for metagenomic binning, comparative biology and taxonomic classification.</title>
        <authorList>
            <person name="Goeker M."/>
        </authorList>
    </citation>
    <scope>NUCLEOTIDE SEQUENCE [LARGE SCALE GENOMIC DNA]</scope>
    <source>
        <strain evidence="2 3">DSM 21945</strain>
    </source>
</reference>
<gene>
    <name evidence="2" type="ORF">EDC28_103461</name>
</gene>
<dbReference type="Proteomes" id="UP000268033">
    <property type="component" value="Unassembled WGS sequence"/>
</dbReference>
<dbReference type="AlphaFoldDB" id="A0A3N1PA36"/>
<organism evidence="2 3">
    <name type="scientific">Gallaecimonas pentaromativorans</name>
    <dbReference type="NCBI Taxonomy" id="584787"/>
    <lineage>
        <taxon>Bacteria</taxon>
        <taxon>Pseudomonadati</taxon>
        <taxon>Pseudomonadota</taxon>
        <taxon>Gammaproteobacteria</taxon>
        <taxon>Enterobacterales</taxon>
        <taxon>Gallaecimonadaceae</taxon>
        <taxon>Gallaecimonas</taxon>
    </lineage>
</organism>
<feature type="signal peptide" evidence="1">
    <location>
        <begin position="1"/>
        <end position="18"/>
    </location>
</feature>